<reference evidence="2 3" key="1">
    <citation type="journal article" date="2016" name="Environ. Microbiol.">
        <title>Genomic resolution of a cold subsurface aquifer community provides metabolic insights for novel microbes adapted to high CO concentrations.</title>
        <authorList>
            <person name="Probst A.J."/>
            <person name="Castelle C.J."/>
            <person name="Singh A."/>
            <person name="Brown C.T."/>
            <person name="Anantharaman K."/>
            <person name="Sharon I."/>
            <person name="Hug L.A."/>
            <person name="Burstein D."/>
            <person name="Emerson J.B."/>
            <person name="Thomas B.C."/>
            <person name="Banfield J.F."/>
        </authorList>
    </citation>
    <scope>NUCLEOTIDE SEQUENCE [LARGE SCALE GENOMIC DNA]</scope>
    <source>
        <strain evidence="2">CG1_02_38_46</strain>
    </source>
</reference>
<keyword evidence="1" id="KW-0812">Transmembrane</keyword>
<dbReference type="Proteomes" id="UP000182278">
    <property type="component" value="Unassembled WGS sequence"/>
</dbReference>
<accession>A0A1J4SH63</accession>
<evidence type="ECO:0000313" key="2">
    <source>
        <dbReference type="EMBL" id="OIN98711.1"/>
    </source>
</evidence>
<sequence>MENNKFFRRNFTLNILWEATWGLGSGFVVPATILVIFLTHFTSSKMVIGLLFTIPVISSAIAPIFSAYYWSPHP</sequence>
<comment type="caution">
    <text evidence="2">The sequence shown here is derived from an EMBL/GenBank/DDBJ whole genome shotgun (WGS) entry which is preliminary data.</text>
</comment>
<name>A0A1J4SH63_9BACT</name>
<evidence type="ECO:0000256" key="1">
    <source>
        <dbReference type="SAM" id="Phobius"/>
    </source>
</evidence>
<evidence type="ECO:0008006" key="4">
    <source>
        <dbReference type="Google" id="ProtNLM"/>
    </source>
</evidence>
<gene>
    <name evidence="2" type="ORF">AUJ66_00440</name>
</gene>
<protein>
    <recommendedName>
        <fullName evidence="4">Major facilitator superfamily (MFS) profile domain-containing protein</fullName>
    </recommendedName>
</protein>
<organism evidence="2 3">
    <name type="scientific">Candidatus Desantisbacteria bacterium CG1_02_38_46</name>
    <dbReference type="NCBI Taxonomy" id="1817893"/>
    <lineage>
        <taxon>Bacteria</taxon>
        <taxon>Candidatus Desantisiibacteriota</taxon>
    </lineage>
</organism>
<dbReference type="SUPFAM" id="SSF103473">
    <property type="entry name" value="MFS general substrate transporter"/>
    <property type="match status" value="1"/>
</dbReference>
<feature type="transmembrane region" description="Helical" evidence="1">
    <location>
        <begin position="20"/>
        <end position="39"/>
    </location>
</feature>
<keyword evidence="1" id="KW-0472">Membrane</keyword>
<feature type="transmembrane region" description="Helical" evidence="1">
    <location>
        <begin position="46"/>
        <end position="70"/>
    </location>
</feature>
<evidence type="ECO:0000313" key="3">
    <source>
        <dbReference type="Proteomes" id="UP000182278"/>
    </source>
</evidence>
<proteinExistence type="predicted"/>
<dbReference type="STRING" id="1817893.AUJ66_00440"/>
<keyword evidence="1" id="KW-1133">Transmembrane helix</keyword>
<dbReference type="InterPro" id="IPR036259">
    <property type="entry name" value="MFS_trans_sf"/>
</dbReference>
<dbReference type="AlphaFoldDB" id="A0A1J4SH63"/>
<dbReference type="EMBL" id="MNUO01000005">
    <property type="protein sequence ID" value="OIN98711.1"/>
    <property type="molecule type" value="Genomic_DNA"/>
</dbReference>